<proteinExistence type="predicted"/>
<evidence type="ECO:0000259" key="1">
    <source>
        <dbReference type="Pfam" id="PF25597"/>
    </source>
</evidence>
<comment type="caution">
    <text evidence="2">The sequence shown here is derived from an EMBL/GenBank/DDBJ whole genome shotgun (WGS) entry which is preliminary data.</text>
</comment>
<feature type="domain" description="Retroviral polymerase SH3-like" evidence="1">
    <location>
        <begin position="36"/>
        <end position="98"/>
    </location>
</feature>
<protein>
    <recommendedName>
        <fullName evidence="1">Retroviral polymerase SH3-like domain-containing protein</fullName>
    </recommendedName>
</protein>
<dbReference type="EMBL" id="QJKJ01002069">
    <property type="protein sequence ID" value="RDY04492.1"/>
    <property type="molecule type" value="Genomic_DNA"/>
</dbReference>
<keyword evidence="3" id="KW-1185">Reference proteome</keyword>
<dbReference type="InterPro" id="IPR039537">
    <property type="entry name" value="Retrotran_Ty1/copia-like"/>
</dbReference>
<evidence type="ECO:0000313" key="2">
    <source>
        <dbReference type="EMBL" id="RDY04492.1"/>
    </source>
</evidence>
<organism evidence="2 3">
    <name type="scientific">Mucuna pruriens</name>
    <name type="common">Velvet bean</name>
    <name type="synonym">Dolichos pruriens</name>
    <dbReference type="NCBI Taxonomy" id="157652"/>
    <lineage>
        <taxon>Eukaryota</taxon>
        <taxon>Viridiplantae</taxon>
        <taxon>Streptophyta</taxon>
        <taxon>Embryophyta</taxon>
        <taxon>Tracheophyta</taxon>
        <taxon>Spermatophyta</taxon>
        <taxon>Magnoliopsida</taxon>
        <taxon>eudicotyledons</taxon>
        <taxon>Gunneridae</taxon>
        <taxon>Pentapetalae</taxon>
        <taxon>rosids</taxon>
        <taxon>fabids</taxon>
        <taxon>Fabales</taxon>
        <taxon>Fabaceae</taxon>
        <taxon>Papilionoideae</taxon>
        <taxon>50 kb inversion clade</taxon>
        <taxon>NPAAA clade</taxon>
        <taxon>indigoferoid/millettioid clade</taxon>
        <taxon>Phaseoleae</taxon>
        <taxon>Mucuna</taxon>
    </lineage>
</organism>
<dbReference type="STRING" id="157652.A0A371HP37"/>
<dbReference type="PANTHER" id="PTHR42648">
    <property type="entry name" value="TRANSPOSASE, PUTATIVE-RELATED"/>
    <property type="match status" value="1"/>
</dbReference>
<dbReference type="InterPro" id="IPR057670">
    <property type="entry name" value="SH3_retrovirus"/>
</dbReference>
<evidence type="ECO:0000313" key="3">
    <source>
        <dbReference type="Proteomes" id="UP000257109"/>
    </source>
</evidence>
<dbReference type="PANTHER" id="PTHR42648:SF18">
    <property type="entry name" value="RETROTRANSPOSON, UNCLASSIFIED-LIKE PROTEIN"/>
    <property type="match status" value="1"/>
</dbReference>
<reference evidence="2" key="1">
    <citation type="submission" date="2018-05" db="EMBL/GenBank/DDBJ databases">
        <title>Draft genome of Mucuna pruriens seed.</title>
        <authorList>
            <person name="Nnadi N.E."/>
            <person name="Vos R."/>
            <person name="Hasami M.H."/>
            <person name="Devisetty U.K."/>
            <person name="Aguiy J.C."/>
        </authorList>
    </citation>
    <scope>NUCLEOTIDE SEQUENCE [LARGE SCALE GENOMIC DNA]</scope>
    <source>
        <strain evidence="2">JCA_2017</strain>
    </source>
</reference>
<gene>
    <name evidence="2" type="ORF">CR513_11796</name>
</gene>
<dbReference type="Proteomes" id="UP000257109">
    <property type="component" value="Unassembled WGS sequence"/>
</dbReference>
<sequence length="233" mass="26964">MHILNRSPTLTVKDKTSEQMWSKNKPKVDYFGVFGCLAHVHVPNQRKTKLDDKNLKCIPLGVSDESKAFRLFDPVARKIIVSKDVNFEEDKGWNWGRTTDEVKCDALNWKDNVEGEMSSESDEEDGEGAKTIKRQNQQLQHEVTHLMKLHAERRIRRAPNYLQDYEIGEGLLKDENNLAMFISCEDSNSFEEAERVEKWRGAMNLIGVKWIFRTKLNENGEVDKYNAYLVAKG</sequence>
<name>A0A371HP37_MUCPR</name>
<dbReference type="AlphaFoldDB" id="A0A371HP37"/>
<dbReference type="OrthoDB" id="6776856at2759"/>
<dbReference type="Pfam" id="PF25597">
    <property type="entry name" value="SH3_retrovirus"/>
    <property type="match status" value="1"/>
</dbReference>
<accession>A0A371HP37</accession>
<feature type="non-terminal residue" evidence="2">
    <location>
        <position position="1"/>
    </location>
</feature>